<evidence type="ECO:0000256" key="1">
    <source>
        <dbReference type="ARBA" id="ARBA00005791"/>
    </source>
</evidence>
<dbReference type="Proteomes" id="UP000321917">
    <property type="component" value="Unassembled WGS sequence"/>
</dbReference>
<organism evidence="10 12">
    <name type="scientific">Colwellia hornerae</name>
    <dbReference type="NCBI Taxonomy" id="89402"/>
    <lineage>
        <taxon>Bacteria</taxon>
        <taxon>Pseudomonadati</taxon>
        <taxon>Pseudomonadota</taxon>
        <taxon>Gammaproteobacteria</taxon>
        <taxon>Alteromonadales</taxon>
        <taxon>Colwelliaceae</taxon>
        <taxon>Colwellia</taxon>
    </lineage>
</organism>
<dbReference type="Proteomes" id="UP000321525">
    <property type="component" value="Unassembled WGS sequence"/>
</dbReference>
<dbReference type="PANTHER" id="PTHR35891:SF2">
    <property type="entry name" value="THIOL:DISULFIDE INTERCHANGE PROTEIN DSBA"/>
    <property type="match status" value="1"/>
</dbReference>
<feature type="signal peptide" evidence="7">
    <location>
        <begin position="1"/>
        <end position="24"/>
    </location>
</feature>
<evidence type="ECO:0000256" key="2">
    <source>
        <dbReference type="ARBA" id="ARBA00022729"/>
    </source>
</evidence>
<evidence type="ECO:0000256" key="4">
    <source>
        <dbReference type="ARBA" id="ARBA00023284"/>
    </source>
</evidence>
<reference evidence="10 12" key="1">
    <citation type="submission" date="2019-07" db="EMBL/GenBank/DDBJ databases">
        <title>Genomes of sea-ice associated Colwellia species.</title>
        <authorList>
            <person name="Bowman J.P."/>
        </authorList>
    </citation>
    <scope>NUCLEOTIDE SEQUENCE [LARGE SCALE GENOMIC DNA]</scope>
    <source>
        <strain evidence="9 11">ACAM 607</strain>
        <strain evidence="10 12">IC036</strain>
    </source>
</reference>
<dbReference type="InterPro" id="IPR036249">
    <property type="entry name" value="Thioredoxin-like_sf"/>
</dbReference>
<comment type="caution">
    <text evidence="10">The sequence shown here is derived from an EMBL/GenBank/DDBJ whole genome shotgun (WGS) entry which is preliminary data.</text>
</comment>
<keyword evidence="5" id="KW-0574">Periplasm</keyword>
<evidence type="ECO:0000259" key="8">
    <source>
        <dbReference type="Pfam" id="PF01323"/>
    </source>
</evidence>
<dbReference type="GO" id="GO:0042597">
    <property type="term" value="C:periplasmic space"/>
    <property type="evidence" value="ECO:0007669"/>
    <property type="project" value="UniProtKB-SubCell"/>
</dbReference>
<accession>A0A5C6Q3I0</accession>
<protein>
    <recommendedName>
        <fullName evidence="5">Thiol:disulfide interchange protein</fullName>
    </recommendedName>
</protein>
<keyword evidence="3 5" id="KW-1015">Disulfide bond</keyword>
<dbReference type="AlphaFoldDB" id="A0A5C6Q3I0"/>
<dbReference type="InterPro" id="IPR050824">
    <property type="entry name" value="Thiol_disulfide_DsbA"/>
</dbReference>
<feature type="disulfide bond" description="Redox-active" evidence="6">
    <location>
        <begin position="56"/>
        <end position="59"/>
    </location>
</feature>
<dbReference type="RefSeq" id="WP_146800883.1">
    <property type="nucleotide sequence ID" value="NZ_VOLP01000033.1"/>
</dbReference>
<dbReference type="SUPFAM" id="SSF52833">
    <property type="entry name" value="Thioredoxin-like"/>
    <property type="match status" value="1"/>
</dbReference>
<keyword evidence="2 7" id="KW-0732">Signal</keyword>
<dbReference type="Gene3D" id="3.40.30.10">
    <property type="entry name" value="Glutaredoxin"/>
    <property type="match status" value="1"/>
</dbReference>
<evidence type="ECO:0000313" key="11">
    <source>
        <dbReference type="Proteomes" id="UP000321525"/>
    </source>
</evidence>
<dbReference type="EMBL" id="VOLQ01000044">
    <property type="protein sequence ID" value="TWX63414.1"/>
    <property type="molecule type" value="Genomic_DNA"/>
</dbReference>
<feature type="domain" description="DSBA-like thioredoxin" evidence="8">
    <location>
        <begin position="48"/>
        <end position="198"/>
    </location>
</feature>
<proteinExistence type="inferred from homology"/>
<comment type="subcellular location">
    <subcellularLocation>
        <location evidence="5">Periplasm</location>
    </subcellularLocation>
</comment>
<dbReference type="PANTHER" id="PTHR35891">
    <property type="entry name" value="THIOL:DISULFIDE INTERCHANGE PROTEIN DSBA"/>
    <property type="match status" value="1"/>
</dbReference>
<dbReference type="OrthoDB" id="9784896at2"/>
<dbReference type="CDD" id="cd03019">
    <property type="entry name" value="DsbA_DsbA"/>
    <property type="match status" value="1"/>
</dbReference>
<evidence type="ECO:0000256" key="3">
    <source>
        <dbReference type="ARBA" id="ARBA00023157"/>
    </source>
</evidence>
<dbReference type="PIRSF" id="PIRSF001488">
    <property type="entry name" value="Tdi_protein"/>
    <property type="match status" value="1"/>
</dbReference>
<comment type="similarity">
    <text evidence="1">Belongs to the thioredoxin family. DsbA subfamily.</text>
</comment>
<gene>
    <name evidence="9" type="ORF">ESZ26_17525</name>
    <name evidence="10" type="ORF">ESZ27_16820</name>
</gene>
<evidence type="ECO:0000256" key="7">
    <source>
        <dbReference type="SAM" id="SignalP"/>
    </source>
</evidence>
<dbReference type="InterPro" id="IPR001853">
    <property type="entry name" value="DSBA-like_thioredoxin_dom"/>
</dbReference>
<keyword evidence="11" id="KW-1185">Reference proteome</keyword>
<dbReference type="EMBL" id="VOLR01000034">
    <property type="protein sequence ID" value="TWX54701.1"/>
    <property type="molecule type" value="Genomic_DNA"/>
</dbReference>
<evidence type="ECO:0000313" key="10">
    <source>
        <dbReference type="EMBL" id="TWX63414.1"/>
    </source>
</evidence>
<name>A0A5C6Q3I0_9GAMM</name>
<evidence type="ECO:0000313" key="9">
    <source>
        <dbReference type="EMBL" id="TWX54701.1"/>
    </source>
</evidence>
<dbReference type="Pfam" id="PF01323">
    <property type="entry name" value="DSBA"/>
    <property type="match status" value="1"/>
</dbReference>
<evidence type="ECO:0000256" key="5">
    <source>
        <dbReference type="PIRNR" id="PIRNR001488"/>
    </source>
</evidence>
<dbReference type="InterPro" id="IPR023205">
    <property type="entry name" value="DsbA/DsbL"/>
</dbReference>
<evidence type="ECO:0000256" key="6">
    <source>
        <dbReference type="PIRSR" id="PIRSR001488-1"/>
    </source>
</evidence>
<dbReference type="GO" id="GO:0016491">
    <property type="term" value="F:oxidoreductase activity"/>
    <property type="evidence" value="ECO:0007669"/>
    <property type="project" value="InterPro"/>
</dbReference>
<sequence>MKALKQLFGGLIALTLFTATAVSAQNSKFEAGNHYIVISEQSTNKAELREYFSYYCPACRAYEPYLNEFEKVLPKGVKLEKTHVDFMQQTTAEVQFMLSKALIIAEKTAVAKKFSPAIFNYLQTDRATINSEEDIRNIYVLSGGDGAKFDKGMKNFSIISEAKRNKQTQDKLSTARQLTSVPTMVVNGKYLINAKALDEKNFFTDYTALVAHLFTL</sequence>
<feature type="chain" id="PRO_5022735654" description="Thiol:disulfide interchange protein" evidence="7">
    <location>
        <begin position="25"/>
        <end position="216"/>
    </location>
</feature>
<keyword evidence="4" id="KW-0676">Redox-active center</keyword>
<evidence type="ECO:0000313" key="12">
    <source>
        <dbReference type="Proteomes" id="UP000321917"/>
    </source>
</evidence>